<reference evidence="1" key="1">
    <citation type="journal article" date="2010" name="Nature">
        <title>The Dynamic genome of Hydra.</title>
        <authorList>
            <person name="Chapman J.A."/>
            <person name="Kirkness E.F."/>
            <person name="Simakov O."/>
            <person name="Hampson S.E."/>
            <person name="Mitros T."/>
            <person name="Weinmaier T."/>
            <person name="Rattei T."/>
            <person name="Balasubramanian P.G."/>
            <person name="Borman J."/>
            <person name="Busam D."/>
            <person name="Disbennett K."/>
            <person name="Pfannkoch C."/>
            <person name="Sumin N."/>
            <person name="Sutton G."/>
            <person name="Viswanathan L."/>
            <person name="Walenz B."/>
            <person name="Goodstein D.M."/>
            <person name="Hellsten U."/>
            <person name="Kawashima T."/>
            <person name="Prochnik S.E."/>
            <person name="Putnam N.H."/>
            <person name="Shu S."/>
            <person name="Blumberg B."/>
            <person name="Dana C.E."/>
            <person name="Gee L."/>
            <person name="Kibler D.F."/>
            <person name="Law L."/>
            <person name="Lindgens D."/>
            <person name="Martinez D.E."/>
            <person name="Peng J."/>
            <person name="Wigge P.A."/>
            <person name="Bertulat B."/>
            <person name="Guder C."/>
            <person name="Nakamura Y."/>
            <person name="Ozbek S."/>
            <person name="Watanabe H."/>
            <person name="Khalturin K."/>
            <person name="Hemmrich G."/>
            <person name="Franke A."/>
            <person name="Augustin R."/>
            <person name="Fraune S."/>
            <person name="Hayakawa E."/>
            <person name="Hayakawa S."/>
            <person name="Hirose M."/>
            <person name="Hwang J."/>
            <person name="Ikeo K."/>
            <person name="Nishimiya-Fujisawa C."/>
            <person name="Ogura A."/>
            <person name="Takahashi T."/>
            <person name="Steinmetz P.R."/>
            <person name="Zhang X."/>
            <person name="Aufschnaiter R."/>
            <person name="Eder M.K."/>
            <person name="Gorny A.K."/>
            <person name="Salvenmoser W."/>
            <person name="Heimberg A.M."/>
            <person name="Wheeler B.M."/>
            <person name="Peterson K.J."/>
            <person name="Boettger A."/>
            <person name="Tischler P."/>
            <person name="Wolf A."/>
            <person name="Gojobori T."/>
            <person name="Remington K.A."/>
            <person name="Strausberg R.L."/>
            <person name="Venter J."/>
            <person name="Technau U."/>
            <person name="Hobmayer B."/>
            <person name="Bosch T.C."/>
            <person name="Holstein T.W."/>
            <person name="Fujisawa T."/>
            <person name="Bode H.R."/>
            <person name="David C.N."/>
            <person name="Rokhsar D.S."/>
            <person name="Steele R.E."/>
        </authorList>
    </citation>
    <scope>NUCLEOTIDE SEQUENCE</scope>
</reference>
<protein>
    <recommendedName>
        <fullName evidence="2">DUF2946 domain-containing protein</fullName>
    </recommendedName>
</protein>
<dbReference type="EMBL" id="FN543107">
    <property type="protein sequence ID" value="CBA32560.1"/>
    <property type="molecule type" value="Genomic_DNA"/>
</dbReference>
<proteinExistence type="predicted"/>
<name>C9YFC0_CURXX</name>
<sequence length="135" mass="14577">MNDCFRAMGYHSPMGRLLLILLVMLLPLRAWSAERMVLQMTLSQAAVQVADEQMAMSGMPADCPMMALPASEAEKSPTPSKSHIGCQTCQLCITLATLSFPSTDLLTHARQTLPASTSASFISADLARQVKPPIL</sequence>
<organism evidence="1">
    <name type="scientific">Curvibacter symbiont subsp. Hydra magnipapillata</name>
    <dbReference type="NCBI Taxonomy" id="667019"/>
    <lineage>
        <taxon>Bacteria</taxon>
        <taxon>Pseudomonadati</taxon>
        <taxon>Pseudomonadota</taxon>
        <taxon>Betaproteobacteria</taxon>
        <taxon>Burkholderiales</taxon>
        <taxon>Comamonadaceae</taxon>
        <taxon>Curvibacter</taxon>
    </lineage>
</organism>
<evidence type="ECO:0008006" key="2">
    <source>
        <dbReference type="Google" id="ProtNLM"/>
    </source>
</evidence>
<evidence type="ECO:0000313" key="1">
    <source>
        <dbReference type="EMBL" id="CBA32560.1"/>
    </source>
</evidence>
<dbReference type="AlphaFoldDB" id="C9YFC0"/>
<gene>
    <name evidence="1" type="ORF">Csp_D32760</name>
</gene>
<accession>C9YFC0</accession>